<evidence type="ECO:0000313" key="3">
    <source>
        <dbReference type="Proteomes" id="UP001138686"/>
    </source>
</evidence>
<evidence type="ECO:0000259" key="1">
    <source>
        <dbReference type="Pfam" id="PF13349"/>
    </source>
</evidence>
<dbReference type="Pfam" id="PF13349">
    <property type="entry name" value="DUF4097"/>
    <property type="match status" value="1"/>
</dbReference>
<sequence length="531" mass="60758">MKTQKIWKHSILFGILFLSVSLITAQNKYKESFKASNDLMVEVNTSYTNVIFETWNKDFVEVEAFVDSKELSEKEKKEIFDNWKFDVLGNSKKVVITSNPSHYGEGIGLFGGADALKSLKALKSLEKMPVLEEMPNFAFDFNFDIPEVPELKEFPVWPFNGDRPNLKNGNEYNYFHDRNGKTTTFDRGEYKKNKQAYVDKLNKKHNSNASVKDVDNWLDRVDAWSKDIEDVMEDWGENFGKKFETQFGPEFEKKMERWGEEFGEKFGKDMEKWGEEFGKDMEKWGEEFGKNMEEWAKQFEENGGNYSNKIFIDDDGNKNYLFEGSKSLHFSGKANKTIIVRMPKGTKTQVNVRHGELKMANAYNMKATLNYSPLTANSIDGGQTLINASYAPVYVNSWNNGSLKVNYVEDCRLNTVSEINLQSNSSDVSINELLKSGVLSGSFGNLYVLKVAPTFTSVDITLENTDANLKIPNTAFDFYYNGKKSQLQHPKSFQLTETKNFDRKLLKGFNKTNASGKTITINANYSNIKVQ</sequence>
<organism evidence="2 3">
    <name type="scientific">Halomarinibacterium sedimenti</name>
    <dbReference type="NCBI Taxonomy" id="2857106"/>
    <lineage>
        <taxon>Bacteria</taxon>
        <taxon>Pseudomonadati</taxon>
        <taxon>Bacteroidota</taxon>
        <taxon>Flavobacteriia</taxon>
        <taxon>Flavobacteriales</taxon>
        <taxon>Flavobacteriaceae</taxon>
        <taxon>Halomarinibacterium</taxon>
    </lineage>
</organism>
<reference evidence="2" key="1">
    <citation type="submission" date="2021-07" db="EMBL/GenBank/DDBJ databases">
        <title>Aureisphaera sp. CAU 1614 isolated from sea sediment.</title>
        <authorList>
            <person name="Kim W."/>
        </authorList>
    </citation>
    <scope>NUCLEOTIDE SEQUENCE</scope>
    <source>
        <strain evidence="2">CAU 1614</strain>
    </source>
</reference>
<dbReference type="EMBL" id="JAHWDP010000002">
    <property type="protein sequence ID" value="MBW2937752.1"/>
    <property type="molecule type" value="Genomic_DNA"/>
</dbReference>
<accession>A0A9X1FQ04</accession>
<feature type="domain" description="DUF4097" evidence="1">
    <location>
        <begin position="317"/>
        <end position="530"/>
    </location>
</feature>
<dbReference type="Proteomes" id="UP001138686">
    <property type="component" value="Unassembled WGS sequence"/>
</dbReference>
<dbReference type="AlphaFoldDB" id="A0A9X1FQ04"/>
<dbReference type="RefSeq" id="WP_219052166.1">
    <property type="nucleotide sequence ID" value="NZ_JAHWDP010000002.1"/>
</dbReference>
<gene>
    <name evidence="2" type="ORF">KXJ69_06510</name>
</gene>
<dbReference type="InterPro" id="IPR025164">
    <property type="entry name" value="Toastrack_DUF4097"/>
</dbReference>
<evidence type="ECO:0000313" key="2">
    <source>
        <dbReference type="EMBL" id="MBW2937752.1"/>
    </source>
</evidence>
<keyword evidence="3" id="KW-1185">Reference proteome</keyword>
<comment type="caution">
    <text evidence="2">The sequence shown here is derived from an EMBL/GenBank/DDBJ whole genome shotgun (WGS) entry which is preliminary data.</text>
</comment>
<name>A0A9X1FQ04_9FLAO</name>
<protein>
    <submittedName>
        <fullName evidence="2">DUF4097 domain-containing protein</fullName>
    </submittedName>
</protein>
<proteinExistence type="predicted"/>